<dbReference type="PROSITE" id="PS51257">
    <property type="entry name" value="PROKAR_LIPOPROTEIN"/>
    <property type="match status" value="1"/>
</dbReference>
<dbReference type="GO" id="GO:0008324">
    <property type="term" value="F:monoatomic cation transmembrane transporter activity"/>
    <property type="evidence" value="ECO:0007669"/>
    <property type="project" value="TreeGrafter"/>
</dbReference>
<dbReference type="GO" id="GO:0098662">
    <property type="term" value="P:inorganic cation transmembrane transport"/>
    <property type="evidence" value="ECO:0007669"/>
    <property type="project" value="UniProtKB-ARBA"/>
</dbReference>
<keyword evidence="1" id="KW-0472">Membrane</keyword>
<keyword evidence="3" id="KW-1185">Reference proteome</keyword>
<dbReference type="InterPro" id="IPR051143">
    <property type="entry name" value="TrkH_K-transport"/>
</dbReference>
<dbReference type="Proteomes" id="UP001231189">
    <property type="component" value="Unassembled WGS sequence"/>
</dbReference>
<proteinExistence type="predicted"/>
<comment type="caution">
    <text evidence="2">The sequence shown here is derived from an EMBL/GenBank/DDBJ whole genome shotgun (WGS) entry which is preliminary data.</text>
</comment>
<accession>A0AAD8U4Y2</accession>
<dbReference type="AlphaFoldDB" id="A0AAD8U4Y2"/>
<organism evidence="2 3">
    <name type="scientific">Lolium multiflorum</name>
    <name type="common">Italian ryegrass</name>
    <name type="synonym">Lolium perenne subsp. multiflorum</name>
    <dbReference type="NCBI Taxonomy" id="4521"/>
    <lineage>
        <taxon>Eukaryota</taxon>
        <taxon>Viridiplantae</taxon>
        <taxon>Streptophyta</taxon>
        <taxon>Embryophyta</taxon>
        <taxon>Tracheophyta</taxon>
        <taxon>Spermatophyta</taxon>
        <taxon>Magnoliopsida</taxon>
        <taxon>Liliopsida</taxon>
        <taxon>Poales</taxon>
        <taxon>Poaceae</taxon>
        <taxon>BOP clade</taxon>
        <taxon>Pooideae</taxon>
        <taxon>Poodae</taxon>
        <taxon>Poeae</taxon>
        <taxon>Poeae Chloroplast Group 2 (Poeae type)</taxon>
        <taxon>Loliodinae</taxon>
        <taxon>Loliinae</taxon>
        <taxon>Lolium</taxon>
    </lineage>
</organism>
<sequence length="113" mass="12134">MVVFKRDTGLQLLLVPQALVGNTLFPALLSACVRAVAAATRRPELVEMTKKGRELTGYYHFLPARRCVMLAATVVGLVGVQVAMVCGMEWGGALQGMGPWEKVSNALFLAVNS</sequence>
<reference evidence="2" key="1">
    <citation type="submission" date="2023-07" db="EMBL/GenBank/DDBJ databases">
        <title>A chromosome-level genome assembly of Lolium multiflorum.</title>
        <authorList>
            <person name="Chen Y."/>
            <person name="Copetti D."/>
            <person name="Kolliker R."/>
            <person name="Studer B."/>
        </authorList>
    </citation>
    <scope>NUCLEOTIDE SEQUENCE</scope>
    <source>
        <strain evidence="2">02402/16</strain>
        <tissue evidence="2">Leaf</tissue>
    </source>
</reference>
<gene>
    <name evidence="2" type="ORF">QYE76_014655</name>
</gene>
<keyword evidence="1" id="KW-0812">Transmembrane</keyword>
<name>A0AAD8U4Y2_LOLMU</name>
<dbReference type="GO" id="GO:0005886">
    <property type="term" value="C:plasma membrane"/>
    <property type="evidence" value="ECO:0007669"/>
    <property type="project" value="TreeGrafter"/>
</dbReference>
<protein>
    <submittedName>
        <fullName evidence="2">Uncharacterized protein</fullName>
    </submittedName>
</protein>
<keyword evidence="1" id="KW-1133">Transmembrane helix</keyword>
<dbReference type="EMBL" id="JAUUTY010000001">
    <property type="protein sequence ID" value="KAK1697958.1"/>
    <property type="molecule type" value="Genomic_DNA"/>
</dbReference>
<dbReference type="PANTHER" id="PTHR31064:SF38">
    <property type="entry name" value="CATION TRANSPORTER HKT1_4-RELATED"/>
    <property type="match status" value="1"/>
</dbReference>
<dbReference type="PANTHER" id="PTHR31064">
    <property type="entry name" value="POTASSIUM TRANSPORT PROTEIN DDB_G0292412-RELATED"/>
    <property type="match status" value="1"/>
</dbReference>
<feature type="transmembrane region" description="Helical" evidence="1">
    <location>
        <begin position="68"/>
        <end position="87"/>
    </location>
</feature>
<evidence type="ECO:0000313" key="2">
    <source>
        <dbReference type="EMBL" id="KAK1697958.1"/>
    </source>
</evidence>
<evidence type="ECO:0000256" key="1">
    <source>
        <dbReference type="SAM" id="Phobius"/>
    </source>
</evidence>
<evidence type="ECO:0000313" key="3">
    <source>
        <dbReference type="Proteomes" id="UP001231189"/>
    </source>
</evidence>